<keyword evidence="1" id="KW-0805">Transcription regulation</keyword>
<comment type="caution">
    <text evidence="5">The sequence shown here is derived from an EMBL/GenBank/DDBJ whole genome shotgun (WGS) entry which is preliminary data.</text>
</comment>
<sequence>MSINLESVVFALREQVLDGLYAPGEKLREVSVAKSLNVSRTLARLAMSELEHEGLLVREPNRGTRIRKFTIQEITDAIEVRGELEAMAVRLAAEKGIPDSLASEMKALINRSEYLLSCGVVDEMQREEWVNINEEFHKLLVIASGNWAIETAINQISRIPLVSTRAIIFDRKNKEKNLAQLHSAHADHCIILSSILTRQGQRAESRMREHAYSNARNKNLNLANPETMFLARSLPGGVLIIKSDV</sequence>
<evidence type="ECO:0000313" key="6">
    <source>
        <dbReference type="Proteomes" id="UP000526892"/>
    </source>
</evidence>
<dbReference type="GO" id="GO:0003677">
    <property type="term" value="F:DNA binding"/>
    <property type="evidence" value="ECO:0007669"/>
    <property type="project" value="UniProtKB-KW"/>
</dbReference>
<organism evidence="5 6">
    <name type="scientific">Vreelandella glaciei</name>
    <dbReference type="NCBI Taxonomy" id="186761"/>
    <lineage>
        <taxon>Bacteria</taxon>
        <taxon>Pseudomonadati</taxon>
        <taxon>Pseudomonadota</taxon>
        <taxon>Gammaproteobacteria</taxon>
        <taxon>Oceanospirillales</taxon>
        <taxon>Halomonadaceae</taxon>
        <taxon>Vreelandella</taxon>
    </lineage>
</organism>
<accession>A0A7Z0LQ27</accession>
<dbReference type="RefSeq" id="WP_179915018.1">
    <property type="nucleotide sequence ID" value="NZ_JACCDE010000002.1"/>
</dbReference>
<dbReference type="SUPFAM" id="SSF46785">
    <property type="entry name" value="Winged helix' DNA-binding domain"/>
    <property type="match status" value="1"/>
</dbReference>
<evidence type="ECO:0000256" key="1">
    <source>
        <dbReference type="ARBA" id="ARBA00023015"/>
    </source>
</evidence>
<proteinExistence type="predicted"/>
<dbReference type="AlphaFoldDB" id="A0A7Z0LQ27"/>
<dbReference type="PANTHER" id="PTHR43537:SF51">
    <property type="entry name" value="HTH-TYPE TRANSCRIPTIONAL REGULATOR LGOR-RELATED"/>
    <property type="match status" value="1"/>
</dbReference>
<dbReference type="Proteomes" id="UP000526892">
    <property type="component" value="Unassembled WGS sequence"/>
</dbReference>
<evidence type="ECO:0000256" key="3">
    <source>
        <dbReference type="ARBA" id="ARBA00023163"/>
    </source>
</evidence>
<dbReference type="SMART" id="SM00345">
    <property type="entry name" value="HTH_GNTR"/>
    <property type="match status" value="1"/>
</dbReference>
<reference evidence="5 6" key="1">
    <citation type="journal article" date="2003" name="Extremophiles">
        <title>Halomonas glaciei sp. nov. isolated from fast ice of Adelie Land, Antarctica.</title>
        <authorList>
            <person name="Reddy G.S."/>
            <person name="Raghavan P.U."/>
            <person name="Sarita N.B."/>
            <person name="Prakash J.S."/>
            <person name="Nagesh N."/>
            <person name="Delille D."/>
            <person name="Shivaji S."/>
        </authorList>
    </citation>
    <scope>NUCLEOTIDE SEQUENCE [LARGE SCALE GENOMIC DNA]</scope>
    <source>
        <strain evidence="5 6">DD39</strain>
    </source>
</reference>
<dbReference type="PANTHER" id="PTHR43537">
    <property type="entry name" value="TRANSCRIPTIONAL REGULATOR, GNTR FAMILY"/>
    <property type="match status" value="1"/>
</dbReference>
<dbReference type="Pfam" id="PF00392">
    <property type="entry name" value="GntR"/>
    <property type="match status" value="1"/>
</dbReference>
<keyword evidence="6" id="KW-1185">Reference proteome</keyword>
<dbReference type="GO" id="GO:0003700">
    <property type="term" value="F:DNA-binding transcription factor activity"/>
    <property type="evidence" value="ECO:0007669"/>
    <property type="project" value="InterPro"/>
</dbReference>
<evidence type="ECO:0000256" key="2">
    <source>
        <dbReference type="ARBA" id="ARBA00023125"/>
    </source>
</evidence>
<evidence type="ECO:0000259" key="4">
    <source>
        <dbReference type="PROSITE" id="PS50949"/>
    </source>
</evidence>
<keyword evidence="2" id="KW-0238">DNA-binding</keyword>
<dbReference type="InterPro" id="IPR036390">
    <property type="entry name" value="WH_DNA-bd_sf"/>
</dbReference>
<name>A0A7Z0LQ27_9GAMM</name>
<dbReference type="InterPro" id="IPR011711">
    <property type="entry name" value="GntR_C"/>
</dbReference>
<dbReference type="Gene3D" id="1.10.10.10">
    <property type="entry name" value="Winged helix-like DNA-binding domain superfamily/Winged helix DNA-binding domain"/>
    <property type="match status" value="1"/>
</dbReference>
<dbReference type="PROSITE" id="PS50949">
    <property type="entry name" value="HTH_GNTR"/>
    <property type="match status" value="1"/>
</dbReference>
<feature type="domain" description="HTH gntR-type" evidence="4">
    <location>
        <begin position="2"/>
        <end position="69"/>
    </location>
</feature>
<gene>
    <name evidence="5" type="ORF">HZS80_02070</name>
</gene>
<evidence type="ECO:0000313" key="5">
    <source>
        <dbReference type="EMBL" id="NYS76522.1"/>
    </source>
</evidence>
<dbReference type="EMBL" id="JACCDE010000002">
    <property type="protein sequence ID" value="NYS76522.1"/>
    <property type="molecule type" value="Genomic_DNA"/>
</dbReference>
<dbReference type="Pfam" id="PF07729">
    <property type="entry name" value="FCD"/>
    <property type="match status" value="1"/>
</dbReference>
<dbReference type="InterPro" id="IPR036388">
    <property type="entry name" value="WH-like_DNA-bd_sf"/>
</dbReference>
<protein>
    <submittedName>
        <fullName evidence="5">GntR family transcriptional regulator</fullName>
    </submittedName>
</protein>
<dbReference type="InterPro" id="IPR000524">
    <property type="entry name" value="Tscrpt_reg_HTH_GntR"/>
</dbReference>
<dbReference type="SUPFAM" id="SSF48008">
    <property type="entry name" value="GntR ligand-binding domain-like"/>
    <property type="match status" value="1"/>
</dbReference>
<dbReference type="SMART" id="SM00895">
    <property type="entry name" value="FCD"/>
    <property type="match status" value="1"/>
</dbReference>
<keyword evidence="3" id="KW-0804">Transcription</keyword>
<dbReference type="CDD" id="cd07377">
    <property type="entry name" value="WHTH_GntR"/>
    <property type="match status" value="1"/>
</dbReference>
<dbReference type="InterPro" id="IPR008920">
    <property type="entry name" value="TF_FadR/GntR_C"/>
</dbReference>
<dbReference type="Gene3D" id="1.20.120.530">
    <property type="entry name" value="GntR ligand-binding domain-like"/>
    <property type="match status" value="1"/>
</dbReference>